<dbReference type="AlphaFoldDB" id="A0A2A3ENU5"/>
<dbReference type="OrthoDB" id="6784221at2759"/>
<evidence type="ECO:0000256" key="1">
    <source>
        <dbReference type="SAM" id="MobiDB-lite"/>
    </source>
</evidence>
<gene>
    <name evidence="3" type="ORF">APICC_07332</name>
</gene>
<evidence type="ECO:0000313" key="4">
    <source>
        <dbReference type="Proteomes" id="UP000242457"/>
    </source>
</evidence>
<keyword evidence="4" id="KW-1185">Reference proteome</keyword>
<sequence length="240" mass="27890">MQIIRNRKWSISFDNDYLKTTIHILFILCLITTFGFNSAERSLTSNSFLKQSDSTLSRLRNLEDVPARLSRIFGKNSRTRRLHIENQHGLDGKVERININSEEDLPGIRAYGVQKKKLMNNGYIEKSIQREITKNVEDGSRVTRSVEAYGKTKERLEMNGSIERGHPLEIHQTRRKPRSIETEMKEDGVKEDDLEDLEGQDAKVFRPLFVYRQQMAKRKHRAKNQIYGFPAGDACAYNNE</sequence>
<name>A0A2A3ENU5_APICC</name>
<feature type="region of interest" description="Disordered" evidence="1">
    <location>
        <begin position="171"/>
        <end position="195"/>
    </location>
</feature>
<feature type="transmembrane region" description="Helical" evidence="2">
    <location>
        <begin position="21"/>
        <end position="39"/>
    </location>
</feature>
<feature type="compositionally biased region" description="Basic and acidic residues" evidence="1">
    <location>
        <begin position="171"/>
        <end position="188"/>
    </location>
</feature>
<reference evidence="3 4" key="1">
    <citation type="submission" date="2014-07" db="EMBL/GenBank/DDBJ databases">
        <title>Genomic and transcriptomic analysis on Apis cerana provide comprehensive insights into honey bee biology.</title>
        <authorList>
            <person name="Diao Q."/>
            <person name="Sun L."/>
            <person name="Zheng H."/>
            <person name="Zheng H."/>
            <person name="Xu S."/>
            <person name="Wang S."/>
            <person name="Zeng Z."/>
            <person name="Hu F."/>
            <person name="Su S."/>
            <person name="Wu J."/>
        </authorList>
    </citation>
    <scope>NUCLEOTIDE SEQUENCE [LARGE SCALE GENOMIC DNA]</scope>
    <source>
        <tissue evidence="3">Pupae without intestine</tissue>
    </source>
</reference>
<keyword evidence="2" id="KW-0472">Membrane</keyword>
<dbReference type="Proteomes" id="UP000242457">
    <property type="component" value="Unassembled WGS sequence"/>
</dbReference>
<keyword evidence="2" id="KW-1133">Transmembrane helix</keyword>
<protein>
    <submittedName>
        <fullName evidence="3">Uncharacterized protein</fullName>
    </submittedName>
</protein>
<evidence type="ECO:0000256" key="2">
    <source>
        <dbReference type="SAM" id="Phobius"/>
    </source>
</evidence>
<evidence type="ECO:0000313" key="3">
    <source>
        <dbReference type="EMBL" id="PBC32876.1"/>
    </source>
</evidence>
<keyword evidence="2" id="KW-0812">Transmembrane</keyword>
<dbReference type="EMBL" id="KZ288212">
    <property type="protein sequence ID" value="PBC32876.1"/>
    <property type="molecule type" value="Genomic_DNA"/>
</dbReference>
<proteinExistence type="predicted"/>
<accession>A0A2A3ENU5</accession>
<organism evidence="3 4">
    <name type="scientific">Apis cerana cerana</name>
    <name type="common">Oriental honeybee</name>
    <dbReference type="NCBI Taxonomy" id="94128"/>
    <lineage>
        <taxon>Eukaryota</taxon>
        <taxon>Metazoa</taxon>
        <taxon>Ecdysozoa</taxon>
        <taxon>Arthropoda</taxon>
        <taxon>Hexapoda</taxon>
        <taxon>Insecta</taxon>
        <taxon>Pterygota</taxon>
        <taxon>Neoptera</taxon>
        <taxon>Endopterygota</taxon>
        <taxon>Hymenoptera</taxon>
        <taxon>Apocrita</taxon>
        <taxon>Aculeata</taxon>
        <taxon>Apoidea</taxon>
        <taxon>Anthophila</taxon>
        <taxon>Apidae</taxon>
        <taxon>Apis</taxon>
    </lineage>
</organism>